<organism evidence="1 2">
    <name type="scientific">Dyadobacter arcticus</name>
    <dbReference type="NCBI Taxonomy" id="1078754"/>
    <lineage>
        <taxon>Bacteria</taxon>
        <taxon>Pseudomonadati</taxon>
        <taxon>Bacteroidota</taxon>
        <taxon>Cytophagia</taxon>
        <taxon>Cytophagales</taxon>
        <taxon>Spirosomataceae</taxon>
        <taxon>Dyadobacter</taxon>
    </lineage>
</organism>
<comment type="caution">
    <text evidence="1">The sequence shown here is derived from an EMBL/GenBank/DDBJ whole genome shotgun (WGS) entry which is preliminary data.</text>
</comment>
<evidence type="ECO:0000313" key="2">
    <source>
        <dbReference type="Proteomes" id="UP001179181"/>
    </source>
</evidence>
<dbReference type="RefSeq" id="WP_167269293.1">
    <property type="nucleotide sequence ID" value="NZ_JAASQJ010000002.1"/>
</dbReference>
<keyword evidence="2" id="KW-1185">Reference proteome</keyword>
<name>A0ABX0UM24_9BACT</name>
<dbReference type="Pfam" id="PF20181">
    <property type="entry name" value="DUF6544"/>
    <property type="match status" value="1"/>
</dbReference>
<dbReference type="Proteomes" id="UP001179181">
    <property type="component" value="Unassembled WGS sequence"/>
</dbReference>
<proteinExistence type="predicted"/>
<dbReference type="EMBL" id="JAASQJ010000002">
    <property type="protein sequence ID" value="NIJ52680.1"/>
    <property type="molecule type" value="Genomic_DNA"/>
</dbReference>
<evidence type="ECO:0000313" key="1">
    <source>
        <dbReference type="EMBL" id="NIJ52680.1"/>
    </source>
</evidence>
<reference evidence="1 2" key="1">
    <citation type="submission" date="2020-03" db="EMBL/GenBank/DDBJ databases">
        <title>Genomic Encyclopedia of Type Strains, Phase IV (KMG-IV): sequencing the most valuable type-strain genomes for metagenomic binning, comparative biology and taxonomic classification.</title>
        <authorList>
            <person name="Goeker M."/>
        </authorList>
    </citation>
    <scope>NUCLEOTIDE SEQUENCE [LARGE SCALE GENOMIC DNA]</scope>
    <source>
        <strain evidence="1 2">DSM 102865</strain>
    </source>
</reference>
<dbReference type="InterPro" id="IPR046674">
    <property type="entry name" value="DUF6544"/>
</dbReference>
<accession>A0ABX0UM24</accession>
<gene>
    <name evidence="1" type="ORF">FHS68_001850</name>
</gene>
<sequence length="131" mass="15590">MDGKGPTYDEGELLRWLGESVCLPTNLLPNESLEWLPVDDYSAKLNFRRKEIPISFIVTFNKIHEIVQMETKRYMDDARKEKWINKTSGYEVHHNVLIPTILEAGWQLKEGYFPYARFKIRKIEYDKSEMF</sequence>
<protein>
    <submittedName>
        <fullName evidence="1">Uncharacterized protein</fullName>
    </submittedName>
</protein>